<comment type="caution">
    <text evidence="3">The sequence shown here is derived from an EMBL/GenBank/DDBJ whole genome shotgun (WGS) entry which is preliminary data.</text>
</comment>
<evidence type="ECO:0000256" key="1">
    <source>
        <dbReference type="SAM" id="MobiDB-lite"/>
    </source>
</evidence>
<gene>
    <name evidence="3" type="ORF">PF002_g23565</name>
    <name evidence="2" type="ORF">PF011_g28195</name>
</gene>
<evidence type="ECO:0000313" key="3">
    <source>
        <dbReference type="EMBL" id="KAE9194557.1"/>
    </source>
</evidence>
<dbReference type="AlphaFoldDB" id="A0A6A3X0Y7"/>
<proteinExistence type="predicted"/>
<name>A0A6A3X0Y7_9STRA</name>
<feature type="region of interest" description="Disordered" evidence="1">
    <location>
        <begin position="1"/>
        <end position="41"/>
    </location>
</feature>
<protein>
    <submittedName>
        <fullName evidence="3">Uncharacterized protein</fullName>
    </submittedName>
</protein>
<accession>A0A6A3X0Y7</accession>
<reference evidence="3 4" key="1">
    <citation type="submission" date="2018-08" db="EMBL/GenBank/DDBJ databases">
        <title>Genomic investigation of the strawberry pathogen Phytophthora fragariae indicates pathogenicity is determined by transcriptional variation in three key races.</title>
        <authorList>
            <person name="Adams T.M."/>
            <person name="Armitage A.D."/>
            <person name="Sobczyk M.K."/>
            <person name="Bates H.J."/>
            <person name="Dunwell J.M."/>
            <person name="Nellist C.F."/>
            <person name="Harrison R.J."/>
        </authorList>
    </citation>
    <scope>NUCLEOTIDE SEQUENCE [LARGE SCALE GENOMIC DNA]</scope>
    <source>
        <strain evidence="3 4">BC-1</strain>
        <strain evidence="2 5">SCRP245</strain>
    </source>
</reference>
<sequence length="41" mass="4741">MKEKKRVFKPNDGINHHKTLQDKAGRSSSPSCDLESEWERA</sequence>
<evidence type="ECO:0000313" key="2">
    <source>
        <dbReference type="EMBL" id="KAE8965695.1"/>
    </source>
</evidence>
<dbReference type="Proteomes" id="UP000460718">
    <property type="component" value="Unassembled WGS sequence"/>
</dbReference>
<dbReference type="EMBL" id="QXFW01004443">
    <property type="protein sequence ID" value="KAE8965695.1"/>
    <property type="molecule type" value="Genomic_DNA"/>
</dbReference>
<organism evidence="3 4">
    <name type="scientific">Phytophthora fragariae</name>
    <dbReference type="NCBI Taxonomy" id="53985"/>
    <lineage>
        <taxon>Eukaryota</taxon>
        <taxon>Sar</taxon>
        <taxon>Stramenopiles</taxon>
        <taxon>Oomycota</taxon>
        <taxon>Peronosporomycetes</taxon>
        <taxon>Peronosporales</taxon>
        <taxon>Peronosporaceae</taxon>
        <taxon>Phytophthora</taxon>
    </lineage>
</organism>
<evidence type="ECO:0000313" key="5">
    <source>
        <dbReference type="Proteomes" id="UP000460718"/>
    </source>
</evidence>
<dbReference type="EMBL" id="QXGD01002043">
    <property type="protein sequence ID" value="KAE9194557.1"/>
    <property type="molecule type" value="Genomic_DNA"/>
</dbReference>
<dbReference type="Proteomes" id="UP000440367">
    <property type="component" value="Unassembled WGS sequence"/>
</dbReference>
<evidence type="ECO:0000313" key="4">
    <source>
        <dbReference type="Proteomes" id="UP000440367"/>
    </source>
</evidence>